<keyword evidence="4 7" id="KW-0472">Membrane</keyword>
<comment type="subcellular location">
    <subcellularLocation>
        <location evidence="1">Membrane</location>
        <topology evidence="1">Multi-pass membrane protein</topology>
    </subcellularLocation>
</comment>
<evidence type="ECO:0000313" key="10">
    <source>
        <dbReference type="Proteomes" id="UP000701801"/>
    </source>
</evidence>
<organism evidence="9 10">
    <name type="scientific">Hymenoscyphus albidus</name>
    <dbReference type="NCBI Taxonomy" id="595503"/>
    <lineage>
        <taxon>Eukaryota</taxon>
        <taxon>Fungi</taxon>
        <taxon>Dikarya</taxon>
        <taxon>Ascomycota</taxon>
        <taxon>Pezizomycotina</taxon>
        <taxon>Leotiomycetes</taxon>
        <taxon>Helotiales</taxon>
        <taxon>Helotiaceae</taxon>
        <taxon>Hymenoscyphus</taxon>
    </lineage>
</organism>
<feature type="domain" description="Rhodopsin" evidence="8">
    <location>
        <begin position="2"/>
        <end position="258"/>
    </location>
</feature>
<dbReference type="OrthoDB" id="2496787at2759"/>
<evidence type="ECO:0000256" key="6">
    <source>
        <dbReference type="SAM" id="MobiDB-lite"/>
    </source>
</evidence>
<reference evidence="9" key="1">
    <citation type="submission" date="2021-07" db="EMBL/GenBank/DDBJ databases">
        <authorList>
            <person name="Durling M."/>
        </authorList>
    </citation>
    <scope>NUCLEOTIDE SEQUENCE</scope>
</reference>
<accession>A0A9N9Q2X9</accession>
<feature type="transmembrane region" description="Helical" evidence="7">
    <location>
        <begin position="85"/>
        <end position="101"/>
    </location>
</feature>
<feature type="transmembrane region" description="Helical" evidence="7">
    <location>
        <begin position="195"/>
        <end position="214"/>
    </location>
</feature>
<dbReference type="PANTHER" id="PTHR33048:SF160">
    <property type="entry name" value="SAT4 FAMILY MEMBRANE PROTEIN"/>
    <property type="match status" value="1"/>
</dbReference>
<feature type="transmembrane region" description="Helical" evidence="7">
    <location>
        <begin position="160"/>
        <end position="183"/>
    </location>
</feature>
<keyword evidence="10" id="KW-1185">Reference proteome</keyword>
<sequence>MLRLLSRLKSRQPGIDDWAMVAAMVSMPTIESYNSITKAYLRQRFVIPLSALAIVRHGLGKDIWSIPFESITAILYIYYFDEVLYLGSLMMIRLSMLCLYLRMFPQRGFKRIIYAIIAINIIYSIAFIVASVFQCIPVQAAWTRWDGTVPAKCINANAVGWSSAFINIVLHAIIIILPLPMLMRLLMSWEQNIQTLIMFGLGSLVIIVSILRLTMLVKFANTQNITWDYVPVGYWSTIEVHVSVICACLPALPSLFHRKAPVTPRQNSLQPGPIQTVGKPKNRDSDILPLLKIVSVHEQRVGLSQ</sequence>
<evidence type="ECO:0000313" key="9">
    <source>
        <dbReference type="EMBL" id="CAG8971536.1"/>
    </source>
</evidence>
<dbReference type="InterPro" id="IPR049326">
    <property type="entry name" value="Rhodopsin_dom_fungi"/>
</dbReference>
<dbReference type="Pfam" id="PF20684">
    <property type="entry name" value="Fung_rhodopsin"/>
    <property type="match status" value="1"/>
</dbReference>
<dbReference type="Proteomes" id="UP000701801">
    <property type="component" value="Unassembled WGS sequence"/>
</dbReference>
<evidence type="ECO:0000256" key="7">
    <source>
        <dbReference type="SAM" id="Phobius"/>
    </source>
</evidence>
<feature type="transmembrane region" description="Helical" evidence="7">
    <location>
        <begin position="113"/>
        <end position="140"/>
    </location>
</feature>
<evidence type="ECO:0000256" key="4">
    <source>
        <dbReference type="ARBA" id="ARBA00023136"/>
    </source>
</evidence>
<feature type="region of interest" description="Disordered" evidence="6">
    <location>
        <begin position="263"/>
        <end position="283"/>
    </location>
</feature>
<evidence type="ECO:0000256" key="2">
    <source>
        <dbReference type="ARBA" id="ARBA00022692"/>
    </source>
</evidence>
<name>A0A9N9Q2X9_9HELO</name>
<comment type="caution">
    <text evidence="9">The sequence shown here is derived from an EMBL/GenBank/DDBJ whole genome shotgun (WGS) entry which is preliminary data.</text>
</comment>
<dbReference type="InterPro" id="IPR052337">
    <property type="entry name" value="SAT4-like"/>
</dbReference>
<protein>
    <recommendedName>
        <fullName evidence="8">Rhodopsin domain-containing protein</fullName>
    </recommendedName>
</protein>
<evidence type="ECO:0000259" key="8">
    <source>
        <dbReference type="Pfam" id="PF20684"/>
    </source>
</evidence>
<comment type="similarity">
    <text evidence="5">Belongs to the SAT4 family.</text>
</comment>
<proteinExistence type="inferred from homology"/>
<dbReference type="PANTHER" id="PTHR33048">
    <property type="entry name" value="PTH11-LIKE INTEGRAL MEMBRANE PROTEIN (AFU_ORTHOLOGUE AFUA_5G11245)"/>
    <property type="match status" value="1"/>
</dbReference>
<gene>
    <name evidence="9" type="ORF">HYALB_00005432</name>
</gene>
<dbReference type="EMBL" id="CAJVRM010000021">
    <property type="protein sequence ID" value="CAG8971536.1"/>
    <property type="molecule type" value="Genomic_DNA"/>
</dbReference>
<evidence type="ECO:0000256" key="3">
    <source>
        <dbReference type="ARBA" id="ARBA00022989"/>
    </source>
</evidence>
<evidence type="ECO:0000256" key="5">
    <source>
        <dbReference type="ARBA" id="ARBA00038359"/>
    </source>
</evidence>
<keyword evidence="3 7" id="KW-1133">Transmembrane helix</keyword>
<dbReference type="AlphaFoldDB" id="A0A9N9Q2X9"/>
<keyword evidence="2 7" id="KW-0812">Transmembrane</keyword>
<evidence type="ECO:0000256" key="1">
    <source>
        <dbReference type="ARBA" id="ARBA00004141"/>
    </source>
</evidence>
<dbReference type="GO" id="GO:0016020">
    <property type="term" value="C:membrane"/>
    <property type="evidence" value="ECO:0007669"/>
    <property type="project" value="UniProtKB-SubCell"/>
</dbReference>